<accession>A0AAD9UC43</accession>
<evidence type="ECO:0000256" key="3">
    <source>
        <dbReference type="ARBA" id="ARBA00023015"/>
    </source>
</evidence>
<evidence type="ECO:0000256" key="8">
    <source>
        <dbReference type="SAM" id="MobiDB-lite"/>
    </source>
</evidence>
<comment type="caution">
    <text evidence="11">The sequence shown here is derived from an EMBL/GenBank/DDBJ whole genome shotgun (WGS) entry which is preliminary data.</text>
</comment>
<feature type="compositionally biased region" description="Polar residues" evidence="8">
    <location>
        <begin position="406"/>
        <end position="429"/>
    </location>
</feature>
<dbReference type="SUPFAM" id="SSF46785">
    <property type="entry name" value="Winged helix' DNA-binding domain"/>
    <property type="match status" value="1"/>
</dbReference>
<dbReference type="InterPro" id="IPR036390">
    <property type="entry name" value="WH_DNA-bd_sf"/>
</dbReference>
<dbReference type="GO" id="GO:0000981">
    <property type="term" value="F:DNA-binding transcription factor activity, RNA polymerase II-specific"/>
    <property type="evidence" value="ECO:0007669"/>
    <property type="project" value="TreeGrafter"/>
</dbReference>
<evidence type="ECO:0000313" key="12">
    <source>
        <dbReference type="Proteomes" id="UP001209878"/>
    </source>
</evidence>
<proteinExistence type="inferred from homology"/>
<dbReference type="GO" id="GO:0005634">
    <property type="term" value="C:nucleus"/>
    <property type="evidence" value="ECO:0007669"/>
    <property type="project" value="UniProtKB-SubCell"/>
</dbReference>
<dbReference type="Gene3D" id="1.10.10.10">
    <property type="entry name" value="Winged helix-like DNA-binding domain superfamily/Winged helix DNA-binding domain"/>
    <property type="match status" value="1"/>
</dbReference>
<feature type="domain" description="E2F/DP family winged-helix DNA-binding" evidence="10">
    <location>
        <begin position="96"/>
        <end position="177"/>
    </location>
</feature>
<dbReference type="InterPro" id="IPR037241">
    <property type="entry name" value="E2F-DP_heterodim"/>
</dbReference>
<dbReference type="InterPro" id="IPR015648">
    <property type="entry name" value="Transcrpt_fac_DP"/>
</dbReference>
<dbReference type="PANTHER" id="PTHR12548:SF9">
    <property type="entry name" value="TRANSCRIPTION FACTOR DP"/>
    <property type="match status" value="1"/>
</dbReference>
<evidence type="ECO:0008006" key="13">
    <source>
        <dbReference type="Google" id="ProtNLM"/>
    </source>
</evidence>
<dbReference type="SUPFAM" id="SSF144074">
    <property type="entry name" value="E2F-DP heterodimerization region"/>
    <property type="match status" value="1"/>
</dbReference>
<dbReference type="InterPro" id="IPR003316">
    <property type="entry name" value="E2F_WHTH_DNA-bd_dom"/>
</dbReference>
<dbReference type="EMBL" id="JAODUO010000293">
    <property type="protein sequence ID" value="KAK2183846.1"/>
    <property type="molecule type" value="Genomic_DNA"/>
</dbReference>
<evidence type="ECO:0000256" key="5">
    <source>
        <dbReference type="ARBA" id="ARBA00023163"/>
    </source>
</evidence>
<dbReference type="InterPro" id="IPR038168">
    <property type="entry name" value="TF_DP_C_sf"/>
</dbReference>
<dbReference type="Proteomes" id="UP001209878">
    <property type="component" value="Unassembled WGS sequence"/>
</dbReference>
<evidence type="ECO:0000313" key="11">
    <source>
        <dbReference type="EMBL" id="KAK2183846.1"/>
    </source>
</evidence>
<dbReference type="PANTHER" id="PTHR12548">
    <property type="entry name" value="TRANSCRIPTION FACTOR DP"/>
    <property type="match status" value="1"/>
</dbReference>
<organism evidence="11 12">
    <name type="scientific">Ridgeia piscesae</name>
    <name type="common">Tubeworm</name>
    <dbReference type="NCBI Taxonomy" id="27915"/>
    <lineage>
        <taxon>Eukaryota</taxon>
        <taxon>Metazoa</taxon>
        <taxon>Spiralia</taxon>
        <taxon>Lophotrochozoa</taxon>
        <taxon>Annelida</taxon>
        <taxon>Polychaeta</taxon>
        <taxon>Sedentaria</taxon>
        <taxon>Canalipalpata</taxon>
        <taxon>Sabellida</taxon>
        <taxon>Siboglinidae</taxon>
        <taxon>Ridgeia</taxon>
    </lineage>
</organism>
<dbReference type="SMART" id="SM01138">
    <property type="entry name" value="DP"/>
    <property type="match status" value="1"/>
</dbReference>
<dbReference type="Pfam" id="PF08781">
    <property type="entry name" value="DP"/>
    <property type="match status" value="1"/>
</dbReference>
<name>A0AAD9UC43_RIDPI</name>
<evidence type="ECO:0000259" key="10">
    <source>
        <dbReference type="SMART" id="SM01372"/>
    </source>
</evidence>
<feature type="region of interest" description="Disordered" evidence="8">
    <location>
        <begin position="406"/>
        <end position="435"/>
    </location>
</feature>
<comment type="similarity">
    <text evidence="2 7">Belongs to the E2F/DP family.</text>
</comment>
<sequence>MPVQQLTPGKVKLEYPQQHILPASVATISSPMQLVSTPQRAALVQANTMLAQTPKSTHQIIPIEAPNQWSTTVVRKRQGDYLDSDYSDGKRKKGEKGGKGLRHFSMKVCEKVQKKGTTSYNEVADELVAEFTDPRNMTQSDQSYDQKNIRRRVYDALNVLMAMNIISKEKKEIKWIGLPTNSAQECQNLDVEKQRRLERINHKTQQLQELILQQIAFKNLVERNKGREEREGTPLSNSAIQLPFIVVNTSKKTVIDCSISNDKYEYLFNFDNTFEIHDDIEVLKRMGMAYGLEKGRCSQGDLHRAVKMVPDALKPYVRELASVTASSSVMAGPSTHTGIGTSIVSASTPTPSSQSHLMLSDVQSPLAVPLPSGSYDPTDLEVAMATGNAHHQVMMQHAVMSRQSSIASDLTSVRATPSEGYSDSGSERSSPADIH</sequence>
<dbReference type="GO" id="GO:0051726">
    <property type="term" value="P:regulation of cell cycle"/>
    <property type="evidence" value="ECO:0007669"/>
    <property type="project" value="InterPro"/>
</dbReference>
<evidence type="ECO:0000256" key="2">
    <source>
        <dbReference type="ARBA" id="ARBA00010940"/>
    </source>
</evidence>
<gene>
    <name evidence="11" type="ORF">NP493_294g00034</name>
</gene>
<dbReference type="GO" id="GO:0000977">
    <property type="term" value="F:RNA polymerase II transcription regulatory region sequence-specific DNA binding"/>
    <property type="evidence" value="ECO:0007669"/>
    <property type="project" value="TreeGrafter"/>
</dbReference>
<dbReference type="FunFam" id="1.10.10.10:FF:000047">
    <property type="entry name" value="Transcription factor"/>
    <property type="match status" value="1"/>
</dbReference>
<evidence type="ECO:0000256" key="7">
    <source>
        <dbReference type="RuleBase" id="RU003796"/>
    </source>
</evidence>
<evidence type="ECO:0000256" key="4">
    <source>
        <dbReference type="ARBA" id="ARBA00023125"/>
    </source>
</evidence>
<dbReference type="FunFam" id="1.20.140.80:FF:000001">
    <property type="entry name" value="Transcription factor"/>
    <property type="match status" value="1"/>
</dbReference>
<reference evidence="11" key="1">
    <citation type="journal article" date="2023" name="Mol. Biol. Evol.">
        <title>Third-Generation Sequencing Reveals the Adaptive Role of the Epigenome in Three Deep-Sea Polychaetes.</title>
        <authorList>
            <person name="Perez M."/>
            <person name="Aroh O."/>
            <person name="Sun Y."/>
            <person name="Lan Y."/>
            <person name="Juniper S.K."/>
            <person name="Young C.R."/>
            <person name="Angers B."/>
            <person name="Qian P.Y."/>
        </authorList>
    </citation>
    <scope>NUCLEOTIDE SEQUENCE</scope>
    <source>
        <strain evidence="11">R07B-5</strain>
    </source>
</reference>
<dbReference type="InterPro" id="IPR014889">
    <property type="entry name" value="Transc_factor_DP_C"/>
</dbReference>
<feature type="domain" description="Transcription factor DP C-terminal" evidence="9">
    <location>
        <begin position="184"/>
        <end position="325"/>
    </location>
</feature>
<dbReference type="Pfam" id="PF02319">
    <property type="entry name" value="WHD_E2F_TDP"/>
    <property type="match status" value="1"/>
</dbReference>
<keyword evidence="6 7" id="KW-0539">Nucleus</keyword>
<keyword evidence="12" id="KW-1185">Reference proteome</keyword>
<dbReference type="AlphaFoldDB" id="A0AAD9UC43"/>
<evidence type="ECO:0000256" key="6">
    <source>
        <dbReference type="ARBA" id="ARBA00023242"/>
    </source>
</evidence>
<dbReference type="GO" id="GO:0005667">
    <property type="term" value="C:transcription regulator complex"/>
    <property type="evidence" value="ECO:0007669"/>
    <property type="project" value="InterPro"/>
</dbReference>
<evidence type="ECO:0000259" key="9">
    <source>
        <dbReference type="SMART" id="SM01138"/>
    </source>
</evidence>
<keyword evidence="4 7" id="KW-0238">DNA-binding</keyword>
<dbReference type="SMART" id="SM01372">
    <property type="entry name" value="E2F_TDP"/>
    <property type="match status" value="1"/>
</dbReference>
<dbReference type="CDD" id="cd14458">
    <property type="entry name" value="DP_DD"/>
    <property type="match status" value="1"/>
</dbReference>
<keyword evidence="3 7" id="KW-0805">Transcription regulation</keyword>
<comment type="subcellular location">
    <subcellularLocation>
        <location evidence="1 7">Nucleus</location>
    </subcellularLocation>
</comment>
<evidence type="ECO:0000256" key="1">
    <source>
        <dbReference type="ARBA" id="ARBA00004123"/>
    </source>
</evidence>
<keyword evidence="5 7" id="KW-0804">Transcription</keyword>
<dbReference type="InterPro" id="IPR036388">
    <property type="entry name" value="WH-like_DNA-bd_sf"/>
</dbReference>
<protein>
    <recommendedName>
        <fullName evidence="13">Transcription factor Dp-1</fullName>
    </recommendedName>
</protein>
<dbReference type="Gene3D" id="1.20.140.80">
    <property type="entry name" value="Transcription factor DP"/>
    <property type="match status" value="1"/>
</dbReference>